<keyword evidence="2" id="KW-1133">Transmembrane helix</keyword>
<dbReference type="AlphaFoldDB" id="A0A2V0NRE9"/>
<feature type="transmembrane region" description="Helical" evidence="2">
    <location>
        <begin position="308"/>
        <end position="330"/>
    </location>
</feature>
<dbReference type="InParanoid" id="A0A2V0NRE9"/>
<protein>
    <submittedName>
        <fullName evidence="3">Uncharacterized protein</fullName>
    </submittedName>
</protein>
<comment type="caution">
    <text evidence="3">The sequence shown here is derived from an EMBL/GenBank/DDBJ whole genome shotgun (WGS) entry which is preliminary data.</text>
</comment>
<keyword evidence="2" id="KW-0812">Transmembrane</keyword>
<organism evidence="3 4">
    <name type="scientific">Raphidocelis subcapitata</name>
    <dbReference type="NCBI Taxonomy" id="307507"/>
    <lineage>
        <taxon>Eukaryota</taxon>
        <taxon>Viridiplantae</taxon>
        <taxon>Chlorophyta</taxon>
        <taxon>core chlorophytes</taxon>
        <taxon>Chlorophyceae</taxon>
        <taxon>CS clade</taxon>
        <taxon>Sphaeropleales</taxon>
        <taxon>Selenastraceae</taxon>
        <taxon>Raphidocelis</taxon>
    </lineage>
</organism>
<keyword evidence="2" id="KW-0472">Membrane</keyword>
<keyword evidence="4" id="KW-1185">Reference proteome</keyword>
<proteinExistence type="predicted"/>
<evidence type="ECO:0000313" key="3">
    <source>
        <dbReference type="EMBL" id="GBF88140.1"/>
    </source>
</evidence>
<feature type="compositionally biased region" description="Pro residues" evidence="1">
    <location>
        <begin position="1"/>
        <end position="15"/>
    </location>
</feature>
<evidence type="ECO:0000256" key="2">
    <source>
        <dbReference type="SAM" id="Phobius"/>
    </source>
</evidence>
<accession>A0A2V0NRE9</accession>
<gene>
    <name evidence="3" type="ORF">Rsub_00852</name>
</gene>
<feature type="transmembrane region" description="Helical" evidence="2">
    <location>
        <begin position="255"/>
        <end position="273"/>
    </location>
</feature>
<dbReference type="EMBL" id="BDRX01000003">
    <property type="protein sequence ID" value="GBF88140.1"/>
    <property type="molecule type" value="Genomic_DNA"/>
</dbReference>
<feature type="region of interest" description="Disordered" evidence="1">
    <location>
        <begin position="1"/>
        <end position="27"/>
    </location>
</feature>
<dbReference type="Proteomes" id="UP000247498">
    <property type="component" value="Unassembled WGS sequence"/>
</dbReference>
<reference evidence="3 4" key="1">
    <citation type="journal article" date="2018" name="Sci. Rep.">
        <title>Raphidocelis subcapitata (=Pseudokirchneriella subcapitata) provides an insight into genome evolution and environmental adaptations in the Sphaeropleales.</title>
        <authorList>
            <person name="Suzuki S."/>
            <person name="Yamaguchi H."/>
            <person name="Nakajima N."/>
            <person name="Kawachi M."/>
        </authorList>
    </citation>
    <scope>NUCLEOTIDE SEQUENCE [LARGE SCALE GENOMIC DNA]</scope>
    <source>
        <strain evidence="3 4">NIES-35</strain>
    </source>
</reference>
<evidence type="ECO:0000313" key="4">
    <source>
        <dbReference type="Proteomes" id="UP000247498"/>
    </source>
</evidence>
<name>A0A2V0NRE9_9CHLO</name>
<dbReference type="OrthoDB" id="560880at2759"/>
<evidence type="ECO:0000256" key="1">
    <source>
        <dbReference type="SAM" id="MobiDB-lite"/>
    </source>
</evidence>
<sequence length="335" mass="35197">MPPRSPTAPPPPPPVPRHDGPRAPLHPLTLALSPPELEAAFWREAGTPAYALSDRFGLALTISNHVFLWRAMRSLSSADVLLDGCPAPLTAVAKVIHLVSLSVALATFAASLLAPARYRAVREPLAIGQRLLVQGCTSAAGYGRRIAGDLAAAAPATPTGSVLKHLSLPGVLWAVQVLVFAFRVRWAAPVQIAAAAAGVFALRGFACAVRAEPAAAAAAAQLCDWVEAASGDTLAPAWPRLHDLRGLCADGAAEFLVVLMEALSSLLPLYALYSRERYHKLRYLRSHGLLDEGNAPGRALTASGLRHAAAIVCCVVASIFVADAAVSLGWRYECP</sequence>